<dbReference type="Proteomes" id="UP000002117">
    <property type="component" value="Segment"/>
</dbReference>
<dbReference type="KEGG" id="vg:3197339"/>
<evidence type="ECO:0000313" key="1">
    <source>
        <dbReference type="EMBL" id="AAV35859.1"/>
    </source>
</evidence>
<keyword evidence="2" id="KW-1185">Reference proteome</keyword>
<sequence length="234" mass="26410">MKTHSYKLVNYTRFKAFNKLRNKNYKPVSITVAPVNSIDRLYEKEKSVALVVPNANRLLIDEYGINAGDDINSIDISWSDTEGPLKILEFSSSIGAAIANFKFVKENTEYEVNMLLTDLDGHTLLQQMSAKVFNVSGKDSSLFAYAIAANLLPNNNNVKITTPNASGFSGYKPEYKAIYYNKGAYKEFSITNGSQDKFNIVYKRIEFVNVEEYTVVKFVGVTSGQFLNMYFNML</sequence>
<dbReference type="EMBL" id="AY682195">
    <property type="protein sequence ID" value="AAV35859.1"/>
    <property type="molecule type" value="Genomic_DNA"/>
</dbReference>
<name>Q5ULS5_9CAUD</name>
<reference evidence="1 2" key="1">
    <citation type="journal article" date="2004" name="J. Bacteriol.">
        <title>Lactobacillus plantarum bacteriophage LP65: a new member of the SPO1-like genus of the family Myoviridae.</title>
        <authorList>
            <person name="Chibani-Chennoufi S."/>
            <person name="Dillmann M.L."/>
            <person name="Marvin-Guy L."/>
            <person name="Rami-Shojaei S."/>
            <person name="Brussow H."/>
        </authorList>
    </citation>
    <scope>NUCLEOTIDE SEQUENCE</scope>
</reference>
<dbReference type="RefSeq" id="YP_164674.1">
    <property type="nucleotide sequence ID" value="NC_006565.1"/>
</dbReference>
<protein>
    <submittedName>
        <fullName evidence="1">Orf39</fullName>
    </submittedName>
</protein>
<gene>
    <name evidence="1" type="ORF">orf39</name>
</gene>
<organism evidence="1 2">
    <name type="scientific">Lactobacillus phage LP65</name>
    <dbReference type="NCBI Taxonomy" id="2892344"/>
    <lineage>
        <taxon>Viruses</taxon>
        <taxon>Duplodnaviria</taxon>
        <taxon>Heunggongvirae</taxon>
        <taxon>Uroviricota</taxon>
        <taxon>Caudoviricetes</taxon>
        <taxon>Herelleviridae</taxon>
        <taxon>Salchichonvirus</taxon>
        <taxon>Salchichonvirus LP65</taxon>
    </lineage>
</organism>
<accession>Q5ULS5</accession>
<proteinExistence type="predicted"/>
<evidence type="ECO:0000313" key="2">
    <source>
        <dbReference type="Proteomes" id="UP000002117"/>
    </source>
</evidence>